<feature type="region of interest" description="Disordered" evidence="1">
    <location>
        <begin position="67"/>
        <end position="112"/>
    </location>
</feature>
<evidence type="ECO:0000313" key="3">
    <source>
        <dbReference type="Proteomes" id="UP001362999"/>
    </source>
</evidence>
<gene>
    <name evidence="2" type="ORF">R3P38DRAFT_2802772</name>
</gene>
<sequence>MARRESKYTPEELRQRRAQASWEYRQRNQAATNDKARLRMRAKREKLLRAPSAVQLEYSVRAEKYRRDYTERSVRGAGSGKKKWRTKQRKGASTSSLTPLSRAPHNIPKYDDPRETWGRHAFLIDTAAPTSYSRASPPLIDVRPPTAHTRTSPPLDLQYDSESDTESEHSEGGWEADNESGKYGENYGGTVYIIGKQTVYYD</sequence>
<feature type="compositionally biased region" description="Basic residues" evidence="1">
    <location>
        <begin position="80"/>
        <end position="90"/>
    </location>
</feature>
<dbReference type="AlphaFoldDB" id="A0AAV9ZUH7"/>
<accession>A0AAV9ZUH7</accession>
<keyword evidence="3" id="KW-1185">Reference proteome</keyword>
<protein>
    <submittedName>
        <fullName evidence="2">Uncharacterized protein</fullName>
    </submittedName>
</protein>
<proteinExistence type="predicted"/>
<name>A0AAV9ZUH7_9AGAR</name>
<feature type="region of interest" description="Disordered" evidence="1">
    <location>
        <begin position="1"/>
        <end position="35"/>
    </location>
</feature>
<feature type="region of interest" description="Disordered" evidence="1">
    <location>
        <begin position="133"/>
        <end position="188"/>
    </location>
</feature>
<dbReference type="Proteomes" id="UP001362999">
    <property type="component" value="Unassembled WGS sequence"/>
</dbReference>
<organism evidence="2 3">
    <name type="scientific">Favolaschia claudopus</name>
    <dbReference type="NCBI Taxonomy" id="2862362"/>
    <lineage>
        <taxon>Eukaryota</taxon>
        <taxon>Fungi</taxon>
        <taxon>Dikarya</taxon>
        <taxon>Basidiomycota</taxon>
        <taxon>Agaricomycotina</taxon>
        <taxon>Agaricomycetes</taxon>
        <taxon>Agaricomycetidae</taxon>
        <taxon>Agaricales</taxon>
        <taxon>Marasmiineae</taxon>
        <taxon>Mycenaceae</taxon>
        <taxon>Favolaschia</taxon>
    </lineage>
</organism>
<reference evidence="2 3" key="1">
    <citation type="journal article" date="2024" name="J Genomics">
        <title>Draft genome sequencing and assembly of Favolaschia claudopus CIRM-BRFM 2984 isolated from oak limbs.</title>
        <authorList>
            <person name="Navarro D."/>
            <person name="Drula E."/>
            <person name="Chaduli D."/>
            <person name="Cazenave R."/>
            <person name="Ahrendt S."/>
            <person name="Wang J."/>
            <person name="Lipzen A."/>
            <person name="Daum C."/>
            <person name="Barry K."/>
            <person name="Grigoriev I.V."/>
            <person name="Favel A."/>
            <person name="Rosso M.N."/>
            <person name="Martin F."/>
        </authorList>
    </citation>
    <scope>NUCLEOTIDE SEQUENCE [LARGE SCALE GENOMIC DNA]</scope>
    <source>
        <strain evidence="2 3">CIRM-BRFM 2984</strain>
    </source>
</reference>
<feature type="compositionally biased region" description="Basic and acidic residues" evidence="1">
    <location>
        <begin position="1"/>
        <end position="15"/>
    </location>
</feature>
<dbReference type="EMBL" id="JAWWNJ010000110">
    <property type="protein sequence ID" value="KAK6992476.1"/>
    <property type="molecule type" value="Genomic_DNA"/>
</dbReference>
<evidence type="ECO:0000313" key="2">
    <source>
        <dbReference type="EMBL" id="KAK6992476.1"/>
    </source>
</evidence>
<comment type="caution">
    <text evidence="2">The sequence shown here is derived from an EMBL/GenBank/DDBJ whole genome shotgun (WGS) entry which is preliminary data.</text>
</comment>
<evidence type="ECO:0000256" key="1">
    <source>
        <dbReference type="SAM" id="MobiDB-lite"/>
    </source>
</evidence>